<dbReference type="KEGG" id="uli:ETAA1_21280"/>
<reference evidence="4 5" key="1">
    <citation type="submission" date="2019-02" db="EMBL/GenBank/DDBJ databases">
        <title>Deep-cultivation of Planctomycetes and their phenomic and genomic characterization uncovers novel biology.</title>
        <authorList>
            <person name="Wiegand S."/>
            <person name="Jogler M."/>
            <person name="Boedeker C."/>
            <person name="Pinto D."/>
            <person name="Vollmers J."/>
            <person name="Rivas-Marin E."/>
            <person name="Kohn T."/>
            <person name="Peeters S.H."/>
            <person name="Heuer A."/>
            <person name="Rast P."/>
            <person name="Oberbeckmann S."/>
            <person name="Bunk B."/>
            <person name="Jeske O."/>
            <person name="Meyerdierks A."/>
            <person name="Storesund J.E."/>
            <person name="Kallscheuer N."/>
            <person name="Luecker S."/>
            <person name="Lage O.M."/>
            <person name="Pohl T."/>
            <person name="Merkel B.J."/>
            <person name="Hornburger P."/>
            <person name="Mueller R.-W."/>
            <person name="Bruemmer F."/>
            <person name="Labrenz M."/>
            <person name="Spormann A.M."/>
            <person name="Op den Camp H."/>
            <person name="Overmann J."/>
            <person name="Amann R."/>
            <person name="Jetten M.S.M."/>
            <person name="Mascher T."/>
            <person name="Medema M.H."/>
            <person name="Devos D.P."/>
            <person name="Kaster A.-K."/>
            <person name="Ovreas L."/>
            <person name="Rohde M."/>
            <person name="Galperin M.Y."/>
            <person name="Jogler C."/>
        </authorList>
    </citation>
    <scope>NUCLEOTIDE SEQUENCE [LARGE SCALE GENOMIC DNA]</scope>
    <source>
        <strain evidence="4 5">ETA_A1</strain>
    </source>
</reference>
<dbReference type="InterPro" id="IPR003362">
    <property type="entry name" value="Bact_transf"/>
</dbReference>
<organism evidence="4 5">
    <name type="scientific">Urbifossiella limnaea</name>
    <dbReference type="NCBI Taxonomy" id="2528023"/>
    <lineage>
        <taxon>Bacteria</taxon>
        <taxon>Pseudomonadati</taxon>
        <taxon>Planctomycetota</taxon>
        <taxon>Planctomycetia</taxon>
        <taxon>Gemmatales</taxon>
        <taxon>Gemmataceae</taxon>
        <taxon>Urbifossiella</taxon>
    </lineage>
</organism>
<keyword evidence="2" id="KW-0472">Membrane</keyword>
<dbReference type="EMBL" id="CP036273">
    <property type="protein sequence ID" value="QDU20183.1"/>
    <property type="molecule type" value="Genomic_DNA"/>
</dbReference>
<evidence type="ECO:0000259" key="3">
    <source>
        <dbReference type="Pfam" id="PF02397"/>
    </source>
</evidence>
<dbReference type="Proteomes" id="UP000319576">
    <property type="component" value="Chromosome"/>
</dbReference>
<dbReference type="RefSeq" id="WP_238389406.1">
    <property type="nucleotide sequence ID" value="NZ_CP036273.1"/>
</dbReference>
<feature type="domain" description="Bacterial sugar transferase" evidence="3">
    <location>
        <begin position="46"/>
        <end position="228"/>
    </location>
</feature>
<accession>A0A517XRS6</accession>
<sequence>MTDRTTRPWAVAATPKPAMRSPAVSIQHPPCRPSGPAPVRPAGWAKPAFDGVAALLILIPGLPLMGLCCLLVRLTSAGPAIYSQTRVGRGGRVFTLYKIRSMVHDCESLTGPRWSLPGDPRITPLGRALRKLHLDELPQLFNVLRGDMSLVGPRPERPEIVKRLRLSIPGYDRRHVVKPGLTGFAQVHLPPDTCVRSVKNKLAYDLFYVRHRTLRMELVVLFATGLKLLGLKRLYQRKPRVPTE</sequence>
<keyword evidence="4" id="KW-0808">Transferase</keyword>
<name>A0A517XRS6_9BACT</name>
<keyword evidence="2" id="KW-1133">Transmembrane helix</keyword>
<dbReference type="PANTHER" id="PTHR30576">
    <property type="entry name" value="COLANIC BIOSYNTHESIS UDP-GLUCOSE LIPID CARRIER TRANSFERASE"/>
    <property type="match status" value="1"/>
</dbReference>
<dbReference type="Pfam" id="PF02397">
    <property type="entry name" value="Bac_transf"/>
    <property type="match status" value="1"/>
</dbReference>
<keyword evidence="2" id="KW-0812">Transmembrane</keyword>
<feature type="transmembrane region" description="Helical" evidence="2">
    <location>
        <begin position="52"/>
        <end position="72"/>
    </location>
</feature>
<keyword evidence="5" id="KW-1185">Reference proteome</keyword>
<gene>
    <name evidence="4" type="primary">wecA_1</name>
    <name evidence="4" type="ORF">ETAA1_21280</name>
</gene>
<comment type="similarity">
    <text evidence="1">Belongs to the bacterial sugar transferase family.</text>
</comment>
<evidence type="ECO:0000256" key="2">
    <source>
        <dbReference type="SAM" id="Phobius"/>
    </source>
</evidence>
<evidence type="ECO:0000313" key="4">
    <source>
        <dbReference type="EMBL" id="QDU20183.1"/>
    </source>
</evidence>
<proteinExistence type="inferred from homology"/>
<dbReference type="AlphaFoldDB" id="A0A517XRS6"/>
<dbReference type="PANTHER" id="PTHR30576:SF0">
    <property type="entry name" value="UNDECAPRENYL-PHOSPHATE N-ACETYLGALACTOSAMINYL 1-PHOSPHATE TRANSFERASE-RELATED"/>
    <property type="match status" value="1"/>
</dbReference>
<dbReference type="EC" id="2.7.8.40" evidence="4"/>
<protein>
    <submittedName>
        <fullName evidence="4">UDP-N-acetylgalactosamine-undecaprenyl-phosphate N-acetylgalactosaminephosphotransferase</fullName>
        <ecNumber evidence="4">2.7.8.40</ecNumber>
    </submittedName>
</protein>
<dbReference type="GO" id="GO:0016780">
    <property type="term" value="F:phosphotransferase activity, for other substituted phosphate groups"/>
    <property type="evidence" value="ECO:0007669"/>
    <property type="project" value="TreeGrafter"/>
</dbReference>
<evidence type="ECO:0000256" key="1">
    <source>
        <dbReference type="ARBA" id="ARBA00006464"/>
    </source>
</evidence>
<evidence type="ECO:0000313" key="5">
    <source>
        <dbReference type="Proteomes" id="UP000319576"/>
    </source>
</evidence>